<dbReference type="Proteomes" id="UP000590542">
    <property type="component" value="Unassembled WGS sequence"/>
</dbReference>
<comment type="caution">
    <text evidence="2">The sequence shown here is derived from an EMBL/GenBank/DDBJ whole genome shotgun (WGS) entry which is preliminary data.</text>
</comment>
<protein>
    <recommendedName>
        <fullName evidence="4">Type 4 fimbrial biogenesis protein PilX N-terminal domain-containing protein</fullName>
    </recommendedName>
</protein>
<evidence type="ECO:0000313" key="3">
    <source>
        <dbReference type="Proteomes" id="UP000590542"/>
    </source>
</evidence>
<organism evidence="2 3">
    <name type="scientific">candidate division WWE3 bacterium</name>
    <dbReference type="NCBI Taxonomy" id="2053526"/>
    <lineage>
        <taxon>Bacteria</taxon>
        <taxon>Katanobacteria</taxon>
    </lineage>
</organism>
<keyword evidence="1" id="KW-0472">Membrane</keyword>
<keyword evidence="1" id="KW-0812">Transmembrane</keyword>
<dbReference type="EMBL" id="JAAZNV010000007">
    <property type="protein sequence ID" value="NMB91595.1"/>
    <property type="molecule type" value="Genomic_DNA"/>
</dbReference>
<gene>
    <name evidence="2" type="ORF">GYA37_01965</name>
</gene>
<name>A0A7X9HSW0_UNCKA</name>
<feature type="transmembrane region" description="Helical" evidence="1">
    <location>
        <begin position="12"/>
        <end position="32"/>
    </location>
</feature>
<reference evidence="2 3" key="1">
    <citation type="journal article" date="2020" name="Biotechnol. Biofuels">
        <title>New insights from the biogas microbiome by comprehensive genome-resolved metagenomics of nearly 1600 species originating from multiple anaerobic digesters.</title>
        <authorList>
            <person name="Campanaro S."/>
            <person name="Treu L."/>
            <person name="Rodriguez-R L.M."/>
            <person name="Kovalovszki A."/>
            <person name="Ziels R.M."/>
            <person name="Maus I."/>
            <person name="Zhu X."/>
            <person name="Kougias P.G."/>
            <person name="Basile A."/>
            <person name="Luo G."/>
            <person name="Schluter A."/>
            <person name="Konstantinidis K.T."/>
            <person name="Angelidaki I."/>
        </authorList>
    </citation>
    <scope>NUCLEOTIDE SEQUENCE [LARGE SCALE GENOMIC DNA]</scope>
    <source>
        <strain evidence="2">AS27yjCOA_202</strain>
    </source>
</reference>
<accession>A0A7X9HSW0</accession>
<proteinExistence type="predicted"/>
<sequence length="285" mass="31511">MKIENIRTKQKGQTLLFVIVAVTIAMAVGVSVSTRTLDLTRRVSRTDTSARVLAASEGGIERLLTQSEAFLDSLETTNPDCAQAGGEPYTDGKCIISFSSSPEDKITSVAIIDAEKFKLNGPDYYWFDLDPGYIKEVNLEGYTSSKIEVCWDNKDAALYFFSYNKSSKIKKGGFYSEEFPNKEVVSGLVQKTKTRTEHDACGDIDLVSNPYGLRLKTFFASAKIYVYPTGGATGSFPYQGYKLMSKGELSIENDVTDSKTVNVYRSHLYAPSVFDYALYTSGNLD</sequence>
<keyword evidence="1" id="KW-1133">Transmembrane helix</keyword>
<evidence type="ECO:0008006" key="4">
    <source>
        <dbReference type="Google" id="ProtNLM"/>
    </source>
</evidence>
<dbReference type="AlphaFoldDB" id="A0A7X9HSW0"/>
<evidence type="ECO:0000256" key="1">
    <source>
        <dbReference type="SAM" id="Phobius"/>
    </source>
</evidence>
<evidence type="ECO:0000313" key="2">
    <source>
        <dbReference type="EMBL" id="NMB91595.1"/>
    </source>
</evidence>